<proteinExistence type="predicted"/>
<sequence length="130" mass="14503">MHPLAPDVQPRQITQEPLGGVIRHFGDQLRRGVPHVELLTPWHQPQHVIEGVETLATSAAIEVGALQLNRPHHRLDRAPDVRLHREPPRTLRAAGLLALAFPRVGMRHDRLRDAPSELLAQVPHGGGHLR</sequence>
<dbReference type="EMBL" id="VGLS01000088">
    <property type="protein sequence ID" value="MBM3223046.1"/>
    <property type="molecule type" value="Genomic_DNA"/>
</dbReference>
<organism evidence="1 2">
    <name type="scientific">Tectimicrobiota bacterium</name>
    <dbReference type="NCBI Taxonomy" id="2528274"/>
    <lineage>
        <taxon>Bacteria</taxon>
        <taxon>Pseudomonadati</taxon>
        <taxon>Nitrospinota/Tectimicrobiota group</taxon>
        <taxon>Candidatus Tectimicrobiota</taxon>
    </lineage>
</organism>
<accession>A0A937W0N8</accession>
<dbReference type="Proteomes" id="UP000712673">
    <property type="component" value="Unassembled WGS sequence"/>
</dbReference>
<reference evidence="1" key="1">
    <citation type="submission" date="2019-03" db="EMBL/GenBank/DDBJ databases">
        <title>Lake Tanganyika Metagenome-Assembled Genomes (MAGs).</title>
        <authorList>
            <person name="Tran P."/>
        </authorList>
    </citation>
    <scope>NUCLEOTIDE SEQUENCE</scope>
    <source>
        <strain evidence="1">K_DeepCast_65m_m2_066</strain>
    </source>
</reference>
<evidence type="ECO:0000313" key="1">
    <source>
        <dbReference type="EMBL" id="MBM3223046.1"/>
    </source>
</evidence>
<dbReference type="AlphaFoldDB" id="A0A937W0N8"/>
<name>A0A937W0N8_UNCTE</name>
<gene>
    <name evidence="1" type="ORF">FJZ47_04485</name>
</gene>
<comment type="caution">
    <text evidence="1">The sequence shown here is derived from an EMBL/GenBank/DDBJ whole genome shotgun (WGS) entry which is preliminary data.</text>
</comment>
<evidence type="ECO:0000313" key="2">
    <source>
        <dbReference type="Proteomes" id="UP000712673"/>
    </source>
</evidence>
<protein>
    <submittedName>
        <fullName evidence="1">Uncharacterized protein</fullName>
    </submittedName>
</protein>